<name>A0A1G2B4B7_9BACT</name>
<dbReference type="Proteomes" id="UP000179164">
    <property type="component" value="Unassembled WGS sequence"/>
</dbReference>
<proteinExistence type="predicted"/>
<gene>
    <name evidence="2" type="ORF">A2898_01925</name>
</gene>
<evidence type="ECO:0000313" key="2">
    <source>
        <dbReference type="EMBL" id="OGY84008.1"/>
    </source>
</evidence>
<accession>A0A1G2B4B7</accession>
<dbReference type="EMBL" id="MHKE01000012">
    <property type="protein sequence ID" value="OGY84008.1"/>
    <property type="molecule type" value="Genomic_DNA"/>
</dbReference>
<dbReference type="PROSITE" id="PS51257">
    <property type="entry name" value="PROKAR_LIPOPROTEIN"/>
    <property type="match status" value="1"/>
</dbReference>
<dbReference type="STRING" id="1798543.A2898_01925"/>
<dbReference type="AlphaFoldDB" id="A0A1G2B4B7"/>
<dbReference type="Pfam" id="PF08308">
    <property type="entry name" value="PEGA"/>
    <property type="match status" value="1"/>
</dbReference>
<feature type="domain" description="PEGA" evidence="1">
    <location>
        <begin position="36"/>
        <end position="100"/>
    </location>
</feature>
<dbReference type="InterPro" id="IPR013229">
    <property type="entry name" value="PEGA"/>
</dbReference>
<comment type="caution">
    <text evidence="2">The sequence shown here is derived from an EMBL/GenBank/DDBJ whole genome shotgun (WGS) entry which is preliminary data.</text>
</comment>
<protein>
    <recommendedName>
        <fullName evidence="1">PEGA domain-containing protein</fullName>
    </recommendedName>
</protein>
<reference evidence="2 3" key="1">
    <citation type="journal article" date="2016" name="Nat. Commun.">
        <title>Thousands of microbial genomes shed light on interconnected biogeochemical processes in an aquifer system.</title>
        <authorList>
            <person name="Anantharaman K."/>
            <person name="Brown C.T."/>
            <person name="Hug L.A."/>
            <person name="Sharon I."/>
            <person name="Castelle C.J."/>
            <person name="Probst A.J."/>
            <person name="Thomas B.C."/>
            <person name="Singh A."/>
            <person name="Wilkins M.J."/>
            <person name="Karaoz U."/>
            <person name="Brodie E.L."/>
            <person name="Williams K.H."/>
            <person name="Hubbard S.S."/>
            <person name="Banfield J.F."/>
        </authorList>
    </citation>
    <scope>NUCLEOTIDE SEQUENCE [LARGE SCALE GENOMIC DNA]</scope>
</reference>
<evidence type="ECO:0000259" key="1">
    <source>
        <dbReference type="Pfam" id="PF08308"/>
    </source>
</evidence>
<sequence>MQFTRIITLVGLGMFFSGCGNSPNDSGSTSILPESGTLYVVSEPEGAHVVLDGYATGLITPATFVVSEGRHIVHLEMSGYADWIEAMTYCGEWAKLHATLSPLVESDDTAPATSSDPTS</sequence>
<evidence type="ECO:0000313" key="3">
    <source>
        <dbReference type="Proteomes" id="UP000179164"/>
    </source>
</evidence>
<organism evidence="2 3">
    <name type="scientific">Candidatus Kerfeldbacteria bacterium RIFCSPLOWO2_01_FULL_48_11</name>
    <dbReference type="NCBI Taxonomy" id="1798543"/>
    <lineage>
        <taxon>Bacteria</taxon>
        <taxon>Candidatus Kerfeldiibacteriota</taxon>
    </lineage>
</organism>